<dbReference type="SUPFAM" id="SSF54637">
    <property type="entry name" value="Thioesterase/thiol ester dehydrase-isomerase"/>
    <property type="match status" value="1"/>
</dbReference>
<dbReference type="PANTHER" id="PTHR47260">
    <property type="entry name" value="UPF0644 PROTEIN PB2B4.06"/>
    <property type="match status" value="1"/>
</dbReference>
<proteinExistence type="predicted"/>
<dbReference type="InterPro" id="IPR052061">
    <property type="entry name" value="PTE-AB_protein"/>
</dbReference>
<dbReference type="RefSeq" id="WP_179906045.1">
    <property type="nucleotide sequence ID" value="NZ_JACBXS010000018.1"/>
</dbReference>
<evidence type="ECO:0000259" key="1">
    <source>
        <dbReference type="Pfam" id="PF03061"/>
    </source>
</evidence>
<reference evidence="2 3" key="1">
    <citation type="journal article" date="2000" name="Arch. Microbiol.">
        <title>Rhodobaca bogoriensis gen. nov. and sp. nov., an alkaliphilic purple nonsulfur bacterium from African Rift Valley soda lakes.</title>
        <authorList>
            <person name="Milford A.D."/>
            <person name="Achenbach L.A."/>
            <person name="Jung D.O."/>
            <person name="Madigan M.T."/>
        </authorList>
    </citation>
    <scope>NUCLEOTIDE SEQUENCE [LARGE SCALE GENOMIC DNA]</scope>
    <source>
        <strain evidence="2 3">2376</strain>
    </source>
</reference>
<protein>
    <submittedName>
        <fullName evidence="2">PaaI family thioesterase</fullName>
    </submittedName>
</protein>
<dbReference type="CDD" id="cd03443">
    <property type="entry name" value="PaaI_thioesterase"/>
    <property type="match status" value="1"/>
</dbReference>
<dbReference type="EMBL" id="JACBXS010000018">
    <property type="protein sequence ID" value="NYS25338.1"/>
    <property type="molecule type" value="Genomic_DNA"/>
</dbReference>
<dbReference type="Proteomes" id="UP000529417">
    <property type="component" value="Unassembled WGS sequence"/>
</dbReference>
<dbReference type="Pfam" id="PF03061">
    <property type="entry name" value="4HBT"/>
    <property type="match status" value="1"/>
</dbReference>
<dbReference type="PANTHER" id="PTHR47260:SF6">
    <property type="entry name" value="THIOESTERASE DOMAIN-CONTAINING PROTEIN"/>
    <property type="match status" value="1"/>
</dbReference>
<dbReference type="InterPro" id="IPR006683">
    <property type="entry name" value="Thioestr_dom"/>
</dbReference>
<evidence type="ECO:0000313" key="2">
    <source>
        <dbReference type="EMBL" id="NYS25338.1"/>
    </source>
</evidence>
<sequence>MVTHIPPAPPSSAGDGWRHDPMDGLLQHLGGLWVRPVGDTTEYGLLALEIHANRNGVVHGGMMMTFIDRAFGQSARITGQARRGATINLNVSFLAPMPLGSFATLHPRISRVTGRMAFVEGTVLCAGEALASAQGVWRISRSGD</sequence>
<organism evidence="2 3">
    <name type="scientific">Rhabdonatronobacter sediminivivens</name>
    <dbReference type="NCBI Taxonomy" id="2743469"/>
    <lineage>
        <taxon>Bacteria</taxon>
        <taxon>Pseudomonadati</taxon>
        <taxon>Pseudomonadota</taxon>
        <taxon>Alphaproteobacteria</taxon>
        <taxon>Rhodobacterales</taxon>
        <taxon>Paracoccaceae</taxon>
        <taxon>Rhabdonatronobacter</taxon>
    </lineage>
</organism>
<evidence type="ECO:0000313" key="3">
    <source>
        <dbReference type="Proteomes" id="UP000529417"/>
    </source>
</evidence>
<comment type="caution">
    <text evidence="2">The sequence shown here is derived from an EMBL/GenBank/DDBJ whole genome shotgun (WGS) entry which is preliminary data.</text>
</comment>
<dbReference type="AlphaFoldDB" id="A0A7Z0HZW5"/>
<name>A0A7Z0HZW5_9RHOB</name>
<feature type="domain" description="Thioesterase" evidence="1">
    <location>
        <begin position="55"/>
        <end position="128"/>
    </location>
</feature>
<dbReference type="InterPro" id="IPR029069">
    <property type="entry name" value="HotDog_dom_sf"/>
</dbReference>
<accession>A0A7Z0HZW5</accession>
<gene>
    <name evidence="2" type="ORF">HUK65_10070</name>
</gene>
<dbReference type="GO" id="GO:0016790">
    <property type="term" value="F:thiolester hydrolase activity"/>
    <property type="evidence" value="ECO:0007669"/>
    <property type="project" value="UniProtKB-ARBA"/>
</dbReference>
<dbReference type="Gene3D" id="3.10.129.10">
    <property type="entry name" value="Hotdog Thioesterase"/>
    <property type="match status" value="1"/>
</dbReference>
<keyword evidence="3" id="KW-1185">Reference proteome</keyword>